<accession>A0AAW0B331</accession>
<keyword evidence="2" id="KW-1185">Reference proteome</keyword>
<comment type="caution">
    <text evidence="1">The sequence shown here is derived from an EMBL/GenBank/DDBJ whole genome shotgun (WGS) entry which is preliminary data.</text>
</comment>
<dbReference type="AlphaFoldDB" id="A0AAW0B331"/>
<protein>
    <submittedName>
        <fullName evidence="1">Uncharacterized protein</fullName>
    </submittedName>
</protein>
<dbReference type="EMBL" id="JAYKXP010000195">
    <property type="protein sequence ID" value="KAK7020123.1"/>
    <property type="molecule type" value="Genomic_DNA"/>
</dbReference>
<reference evidence="1 2" key="1">
    <citation type="submission" date="2024-01" db="EMBL/GenBank/DDBJ databases">
        <title>A draft genome for a cacao thread blight-causing isolate of Paramarasmius palmivorus.</title>
        <authorList>
            <person name="Baruah I.K."/>
            <person name="Bukari Y."/>
            <person name="Amoako-Attah I."/>
            <person name="Meinhardt L.W."/>
            <person name="Bailey B.A."/>
            <person name="Cohen S.P."/>
        </authorList>
    </citation>
    <scope>NUCLEOTIDE SEQUENCE [LARGE SCALE GENOMIC DNA]</scope>
    <source>
        <strain evidence="1 2">GH-12</strain>
    </source>
</reference>
<name>A0AAW0B331_9AGAR</name>
<evidence type="ECO:0000313" key="2">
    <source>
        <dbReference type="Proteomes" id="UP001383192"/>
    </source>
</evidence>
<dbReference type="Proteomes" id="UP001383192">
    <property type="component" value="Unassembled WGS sequence"/>
</dbReference>
<organism evidence="1 2">
    <name type="scientific">Paramarasmius palmivorus</name>
    <dbReference type="NCBI Taxonomy" id="297713"/>
    <lineage>
        <taxon>Eukaryota</taxon>
        <taxon>Fungi</taxon>
        <taxon>Dikarya</taxon>
        <taxon>Basidiomycota</taxon>
        <taxon>Agaricomycotina</taxon>
        <taxon>Agaricomycetes</taxon>
        <taxon>Agaricomycetidae</taxon>
        <taxon>Agaricales</taxon>
        <taxon>Marasmiineae</taxon>
        <taxon>Marasmiaceae</taxon>
        <taxon>Paramarasmius</taxon>
    </lineage>
</organism>
<evidence type="ECO:0000313" key="1">
    <source>
        <dbReference type="EMBL" id="KAK7020123.1"/>
    </source>
</evidence>
<sequence length="116" mass="12515">MDVRFPSLLYDANAYAFESYLPLGCVQGFKITNVKPEAPTINENAVTLTLDWIADDDERGPFTVGIWAEQGRTLLSTLPPPVAKASLNKGDKSTIVTLTAQSLSQGTYYVSGGEEG</sequence>
<proteinExistence type="predicted"/>
<gene>
    <name evidence="1" type="ORF">VNI00_017884</name>
</gene>